<evidence type="ECO:0000313" key="1">
    <source>
        <dbReference type="EMBL" id="KAJ8124294.1"/>
    </source>
</evidence>
<dbReference type="Proteomes" id="UP001153332">
    <property type="component" value="Unassembled WGS sequence"/>
</dbReference>
<proteinExistence type="predicted"/>
<protein>
    <submittedName>
        <fullName evidence="1">Uncharacterized protein</fullName>
    </submittedName>
</protein>
<organism evidence="1 2">
    <name type="scientific">Lasiodiplodia mahajangana</name>
    <dbReference type="NCBI Taxonomy" id="1108764"/>
    <lineage>
        <taxon>Eukaryota</taxon>
        <taxon>Fungi</taxon>
        <taxon>Dikarya</taxon>
        <taxon>Ascomycota</taxon>
        <taxon>Pezizomycotina</taxon>
        <taxon>Dothideomycetes</taxon>
        <taxon>Dothideomycetes incertae sedis</taxon>
        <taxon>Botryosphaeriales</taxon>
        <taxon>Botryosphaeriaceae</taxon>
        <taxon>Lasiodiplodia</taxon>
    </lineage>
</organism>
<name>A0ACC2J9W8_9PEZI</name>
<evidence type="ECO:0000313" key="2">
    <source>
        <dbReference type="Proteomes" id="UP001153332"/>
    </source>
</evidence>
<sequence>MDFDTTALRPPPPGRTSNFTNPESRSYQLYILIAVLTALVVIVISLRLYTRLRITRSFGVDDCGHSSPRFSVLLWQPGGGVLGIHLWDVPISHYIEYLKGALAESILIRVTNTTIKIAFLLFYLRLFRPIAYVRYMVWIGIVVLVTFCLVFVALYTEACTLLPSEHGNWLAESFSNRCDDIAVDLIRAASYFSVITDFYILFIPLHQVCSLRLSTKRRFGLTLVFLTGLLAIGSGLANLIIRTDPKIFDPSDFTWTEVSVYATALVEINVGLLCHSLPVLSVLFASNFTGLSKTLSSWIRERRSPRQSPHQSPRQSGDESTPHIASANDFPEDRAPAPEKEAMGTVNYHRQVKSYSRPAGEGHGVFQA</sequence>
<dbReference type="EMBL" id="JAPUUL010003140">
    <property type="protein sequence ID" value="KAJ8124294.1"/>
    <property type="molecule type" value="Genomic_DNA"/>
</dbReference>
<gene>
    <name evidence="1" type="ORF">O1611_g9346</name>
</gene>
<keyword evidence="2" id="KW-1185">Reference proteome</keyword>
<comment type="caution">
    <text evidence="1">The sequence shown here is derived from an EMBL/GenBank/DDBJ whole genome shotgun (WGS) entry which is preliminary data.</text>
</comment>
<reference evidence="1" key="1">
    <citation type="submission" date="2022-12" db="EMBL/GenBank/DDBJ databases">
        <title>Genome Sequence of Lasiodiplodia mahajangana.</title>
        <authorList>
            <person name="Buettner E."/>
        </authorList>
    </citation>
    <scope>NUCLEOTIDE SEQUENCE</scope>
    <source>
        <strain evidence="1">VT137</strain>
    </source>
</reference>
<accession>A0ACC2J9W8</accession>